<accession>A0ABP0M0C0</accession>
<evidence type="ECO:0000313" key="3">
    <source>
        <dbReference type="EMBL" id="CAK9044588.1"/>
    </source>
</evidence>
<reference evidence="3 4" key="1">
    <citation type="submission" date="2024-02" db="EMBL/GenBank/DDBJ databases">
        <authorList>
            <person name="Chen Y."/>
            <person name="Shah S."/>
            <person name="Dougan E. K."/>
            <person name="Thang M."/>
            <person name="Chan C."/>
        </authorList>
    </citation>
    <scope>NUCLEOTIDE SEQUENCE [LARGE SCALE GENOMIC DNA]</scope>
</reference>
<evidence type="ECO:0000313" key="4">
    <source>
        <dbReference type="Proteomes" id="UP001642484"/>
    </source>
</evidence>
<protein>
    <submittedName>
        <fullName evidence="3">Uncharacterized protein</fullName>
    </submittedName>
</protein>
<keyword evidence="1" id="KW-0175">Coiled coil</keyword>
<gene>
    <name evidence="3" type="ORF">CCMP2556_LOCUS23443</name>
</gene>
<evidence type="ECO:0000256" key="2">
    <source>
        <dbReference type="SAM" id="MobiDB-lite"/>
    </source>
</evidence>
<feature type="region of interest" description="Disordered" evidence="2">
    <location>
        <begin position="204"/>
        <end position="223"/>
    </location>
</feature>
<evidence type="ECO:0000256" key="1">
    <source>
        <dbReference type="SAM" id="Coils"/>
    </source>
</evidence>
<proteinExistence type="predicted"/>
<sequence length="535" mass="60395">MAKRDVLRSRCLVVLATAAFIFSKRSAYVAPTLGKEISEAKIAALEKMPSQSAVGASQLTVSSMSQLAGTWLLSSPKENAPKGFLSGDIPRMVLNLYQGDIGRMLSMKLQSEPTVRIAASGDTSTVTKLRWGRQEDDITLLGQLELVAPNILREKPKSTRSKVLKLTWPAMQKQRVLNVTYFDENLIIFRDERGIVDVLQRKEPVPRMGQPGGPVMQDEEPRSVETNGRLRRLAAMQPRHGAAKGAMKRSSPTEQVHGLLEEVQSLSSNLEALRNQTTEDQQAREQLAKEIQRLEKDLDKATTQSRADSVILKALDKVNQKVSGLFETQHQKAEEKTRTYEDLQAEMDSVTLRAKEMEENVMRSRVREATLQKEIQALRSERARGEAFRAAMQQAKGDLKTVHQELKASMKEVARLKEEARSRSFVVNRAQKTAADEENARRKIEEELLDQKQGQSEAAERLAHAHRIEQELREELANLRTEFETLEQREVKAREIAAGMEAEIDNLLKEAKTAQKTLQQSGLDTRKKHGFWPFR</sequence>
<keyword evidence="4" id="KW-1185">Reference proteome</keyword>
<name>A0ABP0M0C0_9DINO</name>
<dbReference type="Proteomes" id="UP001642484">
    <property type="component" value="Unassembled WGS sequence"/>
</dbReference>
<dbReference type="EMBL" id="CAXAMN010014891">
    <property type="protein sequence ID" value="CAK9044588.1"/>
    <property type="molecule type" value="Genomic_DNA"/>
</dbReference>
<comment type="caution">
    <text evidence="3">The sequence shown here is derived from an EMBL/GenBank/DDBJ whole genome shotgun (WGS) entry which is preliminary data.</text>
</comment>
<feature type="coiled-coil region" evidence="1">
    <location>
        <begin position="256"/>
        <end position="517"/>
    </location>
</feature>
<organism evidence="3 4">
    <name type="scientific">Durusdinium trenchii</name>
    <dbReference type="NCBI Taxonomy" id="1381693"/>
    <lineage>
        <taxon>Eukaryota</taxon>
        <taxon>Sar</taxon>
        <taxon>Alveolata</taxon>
        <taxon>Dinophyceae</taxon>
        <taxon>Suessiales</taxon>
        <taxon>Symbiodiniaceae</taxon>
        <taxon>Durusdinium</taxon>
    </lineage>
</organism>